<dbReference type="Pfam" id="PF13923">
    <property type="entry name" value="zf-C3HC4_2"/>
    <property type="match status" value="1"/>
</dbReference>
<dbReference type="AlphaFoldDB" id="A0AAV1LWV7"/>
<name>A0AAV1LWV7_9NEOP</name>
<evidence type="ECO:0000256" key="3">
    <source>
        <dbReference type="ARBA" id="ARBA00022833"/>
    </source>
</evidence>
<dbReference type="Proteomes" id="UP001314205">
    <property type="component" value="Unassembled WGS sequence"/>
</dbReference>
<reference evidence="7 8" key="1">
    <citation type="submission" date="2023-11" db="EMBL/GenBank/DDBJ databases">
        <authorList>
            <person name="Hedman E."/>
            <person name="Englund M."/>
            <person name="Stromberg M."/>
            <person name="Nyberg Akerstrom W."/>
            <person name="Nylinder S."/>
            <person name="Jareborg N."/>
            <person name="Kallberg Y."/>
            <person name="Kronander E."/>
        </authorList>
    </citation>
    <scope>NUCLEOTIDE SEQUENCE [LARGE SCALE GENOMIC DNA]</scope>
</reference>
<dbReference type="PANTHER" id="PTHR47094:SF1">
    <property type="entry name" value="RING-TYPE E3 UBIQUITIN TRANSFERASE"/>
    <property type="match status" value="1"/>
</dbReference>
<evidence type="ECO:0000256" key="1">
    <source>
        <dbReference type="ARBA" id="ARBA00022723"/>
    </source>
</evidence>
<dbReference type="InterPro" id="IPR017907">
    <property type="entry name" value="Znf_RING_CS"/>
</dbReference>
<dbReference type="PANTHER" id="PTHR47094">
    <property type="entry name" value="ELFLESS, ISOFORM B"/>
    <property type="match status" value="1"/>
</dbReference>
<dbReference type="GO" id="GO:0140082">
    <property type="term" value="F:SUMO-ubiquitin ligase activity"/>
    <property type="evidence" value="ECO:0007669"/>
    <property type="project" value="TreeGrafter"/>
</dbReference>
<gene>
    <name evidence="7" type="ORF">PARMNEM_LOCUS18378</name>
</gene>
<dbReference type="GO" id="GO:0033768">
    <property type="term" value="C:SUMO-targeted ubiquitin ligase complex"/>
    <property type="evidence" value="ECO:0007669"/>
    <property type="project" value="TreeGrafter"/>
</dbReference>
<feature type="region of interest" description="Disordered" evidence="5">
    <location>
        <begin position="179"/>
        <end position="200"/>
    </location>
</feature>
<proteinExistence type="predicted"/>
<dbReference type="PROSITE" id="PS00518">
    <property type="entry name" value="ZF_RING_1"/>
    <property type="match status" value="1"/>
</dbReference>
<evidence type="ECO:0000313" key="7">
    <source>
        <dbReference type="EMBL" id="CAK1599504.1"/>
    </source>
</evidence>
<dbReference type="InterPro" id="IPR001841">
    <property type="entry name" value="Znf_RING"/>
</dbReference>
<keyword evidence="8" id="KW-1185">Reference proteome</keyword>
<dbReference type="GO" id="GO:0008270">
    <property type="term" value="F:zinc ion binding"/>
    <property type="evidence" value="ECO:0007669"/>
    <property type="project" value="UniProtKB-KW"/>
</dbReference>
<dbReference type="GO" id="GO:0061630">
    <property type="term" value="F:ubiquitin protein ligase activity"/>
    <property type="evidence" value="ECO:0007669"/>
    <property type="project" value="InterPro"/>
</dbReference>
<sequence>MIISLDIEGAFDSAWWPAIRCRLVKEKRLSNIRRLIDSYLRDRKVRVRQVWNKHGHPPRATELTTTFGIVRREANPPPRFVVSKMPKLKDTRKMYSSPQNAGYTKKADVVSASTRKFISKCNQENKPAKSTNTSPVDDSSENNTRSLLEKENNTTPKPNIIREHLMPSLADLEKMFEDSENSQQLPLTTSVTSEKGEKSHLIQKSNANDMLSSMDETINENNIMLNESSTHIISNIIDCQKPAEMNTIDLTNDENEHVNSTGTSRRHHRMSRDSCDSADITKTVINEYHSLPLPSTFRDNNTIKKRFGDCLRRYGFDSPNFPANSEESDQLVSKAINEVLCDAIRDGTFDKYSLCFKMKILLDIAEHDKVNEPYNCHSKREANSGQLLNRTSCGSSQLSLGNCPICMHNLANRFAVSTFCGHIFCMECIETAINANGHKCPTCTKDLIDPEYHFIFL</sequence>
<dbReference type="EMBL" id="CAVLGL010000115">
    <property type="protein sequence ID" value="CAK1599504.1"/>
    <property type="molecule type" value="Genomic_DNA"/>
</dbReference>
<dbReference type="PROSITE" id="PS50089">
    <property type="entry name" value="ZF_RING_2"/>
    <property type="match status" value="1"/>
</dbReference>
<keyword evidence="1" id="KW-0479">Metal-binding</keyword>
<evidence type="ECO:0000259" key="6">
    <source>
        <dbReference type="PROSITE" id="PS50089"/>
    </source>
</evidence>
<feature type="region of interest" description="Disordered" evidence="5">
    <location>
        <begin position="254"/>
        <end position="275"/>
    </location>
</feature>
<dbReference type="Gene3D" id="3.30.40.10">
    <property type="entry name" value="Zinc/RING finger domain, C3HC4 (zinc finger)"/>
    <property type="match status" value="1"/>
</dbReference>
<feature type="domain" description="RING-type" evidence="6">
    <location>
        <begin position="403"/>
        <end position="444"/>
    </location>
</feature>
<accession>A0AAV1LWV7</accession>
<comment type="caution">
    <text evidence="7">The sequence shown here is derived from an EMBL/GenBank/DDBJ whole genome shotgun (WGS) entry which is preliminary data.</text>
</comment>
<keyword evidence="2 4" id="KW-0863">Zinc-finger</keyword>
<evidence type="ECO:0000313" key="8">
    <source>
        <dbReference type="Proteomes" id="UP001314205"/>
    </source>
</evidence>
<dbReference type="GO" id="GO:0006511">
    <property type="term" value="P:ubiquitin-dependent protein catabolic process"/>
    <property type="evidence" value="ECO:0007669"/>
    <property type="project" value="TreeGrafter"/>
</dbReference>
<dbReference type="InterPro" id="IPR013083">
    <property type="entry name" value="Znf_RING/FYVE/PHD"/>
</dbReference>
<evidence type="ECO:0000256" key="5">
    <source>
        <dbReference type="SAM" id="MobiDB-lite"/>
    </source>
</evidence>
<keyword evidence="3" id="KW-0862">Zinc</keyword>
<dbReference type="GO" id="GO:0032183">
    <property type="term" value="F:SUMO binding"/>
    <property type="evidence" value="ECO:0007669"/>
    <property type="project" value="TreeGrafter"/>
</dbReference>
<feature type="region of interest" description="Disordered" evidence="5">
    <location>
        <begin position="120"/>
        <end position="160"/>
    </location>
</feature>
<feature type="compositionally biased region" description="Polar residues" evidence="5">
    <location>
        <begin position="181"/>
        <end position="193"/>
    </location>
</feature>
<protein>
    <recommendedName>
        <fullName evidence="6">RING-type domain-containing protein</fullName>
    </recommendedName>
</protein>
<evidence type="ECO:0000256" key="2">
    <source>
        <dbReference type="ARBA" id="ARBA00022771"/>
    </source>
</evidence>
<organism evidence="7 8">
    <name type="scientific">Parnassius mnemosyne</name>
    <name type="common">clouded apollo</name>
    <dbReference type="NCBI Taxonomy" id="213953"/>
    <lineage>
        <taxon>Eukaryota</taxon>
        <taxon>Metazoa</taxon>
        <taxon>Ecdysozoa</taxon>
        <taxon>Arthropoda</taxon>
        <taxon>Hexapoda</taxon>
        <taxon>Insecta</taxon>
        <taxon>Pterygota</taxon>
        <taxon>Neoptera</taxon>
        <taxon>Endopterygota</taxon>
        <taxon>Lepidoptera</taxon>
        <taxon>Glossata</taxon>
        <taxon>Ditrysia</taxon>
        <taxon>Papilionoidea</taxon>
        <taxon>Papilionidae</taxon>
        <taxon>Parnassiinae</taxon>
        <taxon>Parnassini</taxon>
        <taxon>Parnassius</taxon>
        <taxon>Driopa</taxon>
    </lineage>
</organism>
<dbReference type="InterPro" id="IPR049627">
    <property type="entry name" value="SLX8"/>
</dbReference>
<evidence type="ECO:0000256" key="4">
    <source>
        <dbReference type="PROSITE-ProRule" id="PRU00175"/>
    </source>
</evidence>
<feature type="compositionally biased region" description="Polar residues" evidence="5">
    <location>
        <begin position="120"/>
        <end position="146"/>
    </location>
</feature>
<dbReference type="SMART" id="SM00184">
    <property type="entry name" value="RING"/>
    <property type="match status" value="1"/>
</dbReference>
<dbReference type="SUPFAM" id="SSF57850">
    <property type="entry name" value="RING/U-box"/>
    <property type="match status" value="1"/>
</dbReference>